<dbReference type="PANTHER" id="PTHR48019">
    <property type="entry name" value="SERUM RESPONSE FACTOR HOMOLOG"/>
    <property type="match status" value="1"/>
</dbReference>
<dbReference type="GO" id="GO:0003700">
    <property type="term" value="F:DNA-binding transcription factor activity"/>
    <property type="evidence" value="ECO:0007669"/>
    <property type="project" value="InterPro"/>
</dbReference>
<dbReference type="SUPFAM" id="SSF55455">
    <property type="entry name" value="SRF-like"/>
    <property type="match status" value="1"/>
</dbReference>
<dbReference type="FunFam" id="3.40.1810.10:FF:000030">
    <property type="entry name" value="Agamous-like MADS-box protein AGL13"/>
    <property type="match status" value="1"/>
</dbReference>
<feature type="chain" id="PRO_5008901015" evidence="6">
    <location>
        <begin position="19"/>
        <end position="237"/>
    </location>
</feature>
<dbReference type="InterPro" id="IPR050142">
    <property type="entry name" value="MADS-box/MEF2_TF"/>
</dbReference>
<dbReference type="GO" id="GO:0000977">
    <property type="term" value="F:RNA polymerase II transcription regulatory region sequence-specific DNA binding"/>
    <property type="evidence" value="ECO:0007669"/>
    <property type="project" value="InterPro"/>
</dbReference>
<feature type="non-terminal residue" evidence="9">
    <location>
        <position position="1"/>
    </location>
</feature>
<evidence type="ECO:0000256" key="3">
    <source>
        <dbReference type="ARBA" id="ARBA00023125"/>
    </source>
</evidence>
<evidence type="ECO:0000259" key="8">
    <source>
        <dbReference type="PROSITE" id="PS51297"/>
    </source>
</evidence>
<keyword evidence="6" id="KW-0732">Signal</keyword>
<evidence type="ECO:0000256" key="2">
    <source>
        <dbReference type="ARBA" id="ARBA00023015"/>
    </source>
</evidence>
<dbReference type="Pfam" id="PF00319">
    <property type="entry name" value="SRF-TF"/>
    <property type="match status" value="1"/>
</dbReference>
<dbReference type="PROSITE" id="PS00350">
    <property type="entry name" value="MADS_BOX_1"/>
    <property type="match status" value="1"/>
</dbReference>
<feature type="signal peptide" evidence="6">
    <location>
        <begin position="1"/>
        <end position="18"/>
    </location>
</feature>
<dbReference type="AlphaFoldDB" id="A0A1D1ZHR8"/>
<proteinExistence type="predicted"/>
<dbReference type="GO" id="GO:0005634">
    <property type="term" value="C:nucleus"/>
    <property type="evidence" value="ECO:0007669"/>
    <property type="project" value="UniProtKB-SubCell"/>
</dbReference>
<evidence type="ECO:0000256" key="6">
    <source>
        <dbReference type="SAM" id="SignalP"/>
    </source>
</evidence>
<evidence type="ECO:0000256" key="4">
    <source>
        <dbReference type="ARBA" id="ARBA00023163"/>
    </source>
</evidence>
<dbReference type="PRINTS" id="PR00404">
    <property type="entry name" value="MADSDOMAIN"/>
</dbReference>
<reference evidence="9" key="1">
    <citation type="submission" date="2015-07" db="EMBL/GenBank/DDBJ databases">
        <title>Transcriptome Assembly of Anthurium amnicola.</title>
        <authorList>
            <person name="Suzuki J."/>
        </authorList>
    </citation>
    <scope>NUCLEOTIDE SEQUENCE</scope>
</reference>
<dbReference type="PROSITE" id="PS51297">
    <property type="entry name" value="K_BOX"/>
    <property type="match status" value="1"/>
</dbReference>
<dbReference type="PROSITE" id="PS50066">
    <property type="entry name" value="MADS_BOX_2"/>
    <property type="match status" value="1"/>
</dbReference>
<feature type="domain" description="MADS-box" evidence="7">
    <location>
        <begin position="25"/>
        <end position="85"/>
    </location>
</feature>
<dbReference type="EMBL" id="GDJX01001420">
    <property type="protein sequence ID" value="JAT66516.1"/>
    <property type="molecule type" value="Transcribed_RNA"/>
</dbReference>
<keyword evidence="3" id="KW-0238">DNA-binding</keyword>
<keyword evidence="2" id="KW-0805">Transcription regulation</keyword>
<evidence type="ECO:0000256" key="5">
    <source>
        <dbReference type="ARBA" id="ARBA00023242"/>
    </source>
</evidence>
<dbReference type="SMART" id="SM00432">
    <property type="entry name" value="MADS"/>
    <property type="match status" value="1"/>
</dbReference>
<keyword evidence="4" id="KW-0804">Transcription</keyword>
<dbReference type="GO" id="GO:0045944">
    <property type="term" value="P:positive regulation of transcription by RNA polymerase II"/>
    <property type="evidence" value="ECO:0007669"/>
    <property type="project" value="InterPro"/>
</dbReference>
<dbReference type="GO" id="GO:0046983">
    <property type="term" value="F:protein dimerization activity"/>
    <property type="evidence" value="ECO:0007669"/>
    <property type="project" value="InterPro"/>
</dbReference>
<evidence type="ECO:0000313" key="9">
    <source>
        <dbReference type="EMBL" id="JAT66516.1"/>
    </source>
</evidence>
<evidence type="ECO:0000256" key="1">
    <source>
        <dbReference type="ARBA" id="ARBA00004123"/>
    </source>
</evidence>
<sequence>LSLPPPLLPFWFLWFALGVELIGKMVRGKTPMRRIENATSRQVTFSKRRSGLLKKAFELSVLCDAEVGLIVFSTRDKLYEFSSHSIEKTINRYLKNAKDINLNAKPIEHLTQECHDEAASMVKKIELLQVHKRNLLGENLESCSIEELHEIEGQLERGLRNLRDRKNQLFMERITLLKEKERLLLEENTSLHEELKLTESQLGDALDTVNHSGSTEVETELFIGWPGKRNCSTTQGQ</sequence>
<dbReference type="CDD" id="cd00265">
    <property type="entry name" value="MADS_MEF2_like"/>
    <property type="match status" value="1"/>
</dbReference>
<protein>
    <submittedName>
        <fullName evidence="9">Agamous-like MADS-box protein AGL19</fullName>
    </submittedName>
</protein>
<keyword evidence="5" id="KW-0539">Nucleus</keyword>
<dbReference type="InterPro" id="IPR002487">
    <property type="entry name" value="TF_Kbox"/>
</dbReference>
<dbReference type="Pfam" id="PF01486">
    <property type="entry name" value="K-box"/>
    <property type="match status" value="1"/>
</dbReference>
<dbReference type="GO" id="GO:0009908">
    <property type="term" value="P:flower development"/>
    <property type="evidence" value="ECO:0007669"/>
    <property type="project" value="UniProtKB-ARBA"/>
</dbReference>
<gene>
    <name evidence="9" type="primary">AGL19</name>
    <name evidence="9" type="ORF">g.67508</name>
</gene>
<accession>A0A1D1ZHR8</accession>
<evidence type="ECO:0000259" key="7">
    <source>
        <dbReference type="PROSITE" id="PS50066"/>
    </source>
</evidence>
<dbReference type="InterPro" id="IPR036879">
    <property type="entry name" value="TF_MADSbox_sf"/>
</dbReference>
<feature type="domain" description="K-box" evidence="8">
    <location>
        <begin position="111"/>
        <end position="203"/>
    </location>
</feature>
<dbReference type="InterPro" id="IPR033896">
    <property type="entry name" value="MEF2-like_N"/>
</dbReference>
<organism evidence="9">
    <name type="scientific">Anthurium amnicola</name>
    <dbReference type="NCBI Taxonomy" id="1678845"/>
    <lineage>
        <taxon>Eukaryota</taxon>
        <taxon>Viridiplantae</taxon>
        <taxon>Streptophyta</taxon>
        <taxon>Embryophyta</taxon>
        <taxon>Tracheophyta</taxon>
        <taxon>Spermatophyta</taxon>
        <taxon>Magnoliopsida</taxon>
        <taxon>Liliopsida</taxon>
        <taxon>Araceae</taxon>
        <taxon>Pothoideae</taxon>
        <taxon>Potheae</taxon>
        <taxon>Anthurium</taxon>
    </lineage>
</organism>
<dbReference type="InterPro" id="IPR002100">
    <property type="entry name" value="TF_MADSbox"/>
</dbReference>
<dbReference type="Gene3D" id="3.40.1810.10">
    <property type="entry name" value="Transcription factor, MADS-box"/>
    <property type="match status" value="1"/>
</dbReference>
<dbReference type="GO" id="GO:0099402">
    <property type="term" value="P:plant organ development"/>
    <property type="evidence" value="ECO:0007669"/>
    <property type="project" value="UniProtKB-ARBA"/>
</dbReference>
<comment type="subcellular location">
    <subcellularLocation>
        <location evidence="1">Nucleus</location>
    </subcellularLocation>
</comment>
<name>A0A1D1ZHR8_9ARAE</name>